<dbReference type="CDD" id="cd00170">
    <property type="entry name" value="SEC14"/>
    <property type="match status" value="1"/>
</dbReference>
<evidence type="ECO:0000313" key="3">
    <source>
        <dbReference type="Proteomes" id="UP001603857"/>
    </source>
</evidence>
<dbReference type="Gene3D" id="3.40.525.10">
    <property type="entry name" value="CRAL-TRIO lipid binding domain"/>
    <property type="match status" value="1"/>
</dbReference>
<keyword evidence="3" id="KW-1185">Reference proteome</keyword>
<feature type="domain" description="CRAL-TRIO" evidence="1">
    <location>
        <begin position="70"/>
        <end position="229"/>
    </location>
</feature>
<dbReference type="Pfam" id="PF00650">
    <property type="entry name" value="CRAL_TRIO"/>
    <property type="match status" value="1"/>
</dbReference>
<dbReference type="EMBL" id="JBGMDY010000001">
    <property type="protein sequence ID" value="KAL2349492.1"/>
    <property type="molecule type" value="Genomic_DNA"/>
</dbReference>
<name>A0ABD1NMZ3_9FABA</name>
<dbReference type="InterPro" id="IPR001251">
    <property type="entry name" value="CRAL-TRIO_dom"/>
</dbReference>
<proteinExistence type="predicted"/>
<organism evidence="2 3">
    <name type="scientific">Flemingia macrophylla</name>
    <dbReference type="NCBI Taxonomy" id="520843"/>
    <lineage>
        <taxon>Eukaryota</taxon>
        <taxon>Viridiplantae</taxon>
        <taxon>Streptophyta</taxon>
        <taxon>Embryophyta</taxon>
        <taxon>Tracheophyta</taxon>
        <taxon>Spermatophyta</taxon>
        <taxon>Magnoliopsida</taxon>
        <taxon>eudicotyledons</taxon>
        <taxon>Gunneridae</taxon>
        <taxon>Pentapetalae</taxon>
        <taxon>rosids</taxon>
        <taxon>fabids</taxon>
        <taxon>Fabales</taxon>
        <taxon>Fabaceae</taxon>
        <taxon>Papilionoideae</taxon>
        <taxon>50 kb inversion clade</taxon>
        <taxon>NPAAA clade</taxon>
        <taxon>indigoferoid/millettioid clade</taxon>
        <taxon>Phaseoleae</taxon>
        <taxon>Flemingia</taxon>
    </lineage>
</organism>
<dbReference type="SMART" id="SM00516">
    <property type="entry name" value="SEC14"/>
    <property type="match status" value="1"/>
</dbReference>
<dbReference type="SUPFAM" id="SSF52087">
    <property type="entry name" value="CRAL/TRIO domain"/>
    <property type="match status" value="1"/>
</dbReference>
<protein>
    <recommendedName>
        <fullName evidence="1">CRAL-TRIO domain-containing protein</fullName>
    </recommendedName>
</protein>
<accession>A0ABD1NMZ3</accession>
<dbReference type="AlphaFoldDB" id="A0ABD1NMZ3"/>
<dbReference type="InterPro" id="IPR036865">
    <property type="entry name" value="CRAL-TRIO_dom_sf"/>
</dbReference>
<dbReference type="PANTHER" id="PTHR47104:SF1">
    <property type="entry name" value="SEC14P-LIKE PHOSPHATIDYLINOSITOL TRANSFER FAMILY PROTEIN"/>
    <property type="match status" value="1"/>
</dbReference>
<comment type="caution">
    <text evidence="2">The sequence shown here is derived from an EMBL/GenBank/DDBJ whole genome shotgun (WGS) entry which is preliminary data.</text>
</comment>
<gene>
    <name evidence="2" type="ORF">Fmac_003492</name>
</gene>
<dbReference type="Proteomes" id="UP001603857">
    <property type="component" value="Unassembled WGS sequence"/>
</dbReference>
<evidence type="ECO:0000259" key="1">
    <source>
        <dbReference type="PROSITE" id="PS50191"/>
    </source>
</evidence>
<evidence type="ECO:0000313" key="2">
    <source>
        <dbReference type="EMBL" id="KAL2349492.1"/>
    </source>
</evidence>
<sequence>MSKRDPARVEAVLKLIRKQTPLTVKQEKFCDYACVERFLKTKGNNVKRAAKQLRACLSWRDSIGIEHLVAEEFSAELEDGLAYVAGHDQDFRPVMIFRMKQDCQKFHSQKMFTRLLVFTIEVAVSTMPKNVQQFVMLFDASFYRSASGLMNLLLAAVKITGEYYPGRLHKAFIIDPPSLFPYLWKGAGAFLVELSALTTVVSSSDMEDDDDYDDESVSAAAAGSCASSRFAFTVSHHVDSLKPWYLSLSDTSAARLTPLPQRTPRASAAAAGVSLFRGGRESLLPFWKLYRRPYDETVYRSKMRPPPRHLSLSHRF</sequence>
<reference evidence="2 3" key="1">
    <citation type="submission" date="2024-08" db="EMBL/GenBank/DDBJ databases">
        <title>Insights into the chromosomal genome structure of Flemingia macrophylla.</title>
        <authorList>
            <person name="Ding Y."/>
            <person name="Zhao Y."/>
            <person name="Bi W."/>
            <person name="Wu M."/>
            <person name="Zhao G."/>
            <person name="Gong Y."/>
            <person name="Li W."/>
            <person name="Zhang P."/>
        </authorList>
    </citation>
    <scope>NUCLEOTIDE SEQUENCE [LARGE SCALE GENOMIC DNA]</scope>
    <source>
        <strain evidence="2">DYQJB</strain>
        <tissue evidence="2">Leaf</tissue>
    </source>
</reference>
<dbReference type="InterPro" id="IPR036273">
    <property type="entry name" value="CRAL/TRIO_N_dom_sf"/>
</dbReference>
<dbReference type="PANTHER" id="PTHR47104">
    <property type="entry name" value="SEC14P-LIKE PHOSPHATIDYLINOSITOL TRANSFER FAMILY PROTEIN"/>
    <property type="match status" value="1"/>
</dbReference>
<dbReference type="SUPFAM" id="SSF46938">
    <property type="entry name" value="CRAL/TRIO N-terminal domain"/>
    <property type="match status" value="1"/>
</dbReference>
<dbReference type="PROSITE" id="PS50191">
    <property type="entry name" value="CRAL_TRIO"/>
    <property type="match status" value="1"/>
</dbReference>